<dbReference type="InterPro" id="IPR047246">
    <property type="entry name" value="ThrRS_anticodon"/>
</dbReference>
<dbReference type="CDD" id="cd00771">
    <property type="entry name" value="ThrRS_core"/>
    <property type="match status" value="1"/>
</dbReference>
<dbReference type="PROSITE" id="PS50862">
    <property type="entry name" value="AA_TRNA_LIGASE_II"/>
    <property type="match status" value="1"/>
</dbReference>
<keyword evidence="7" id="KW-0067">ATP-binding</keyword>
<protein>
    <recommendedName>
        <fullName evidence="2 11">Threonine--tRNA ligase</fullName>
        <ecNumber evidence="2 11">6.1.1.3</ecNumber>
    </recommendedName>
</protein>
<dbReference type="Pfam" id="PF00587">
    <property type="entry name" value="tRNA-synt_2b"/>
    <property type="match status" value="1"/>
</dbReference>
<dbReference type="InterPro" id="IPR033728">
    <property type="entry name" value="ThrRS_core"/>
</dbReference>
<reference evidence="14" key="1">
    <citation type="submission" date="2017-09" db="EMBL/GenBank/DDBJ databases">
        <title>Depth-based differentiation of microbial function through sediment-hosted aquifers and enrichment of novel symbionts in the deep terrestrial subsurface.</title>
        <authorList>
            <person name="Probst A.J."/>
            <person name="Ladd B."/>
            <person name="Jarett J.K."/>
            <person name="Geller-Mcgrath D.E."/>
            <person name="Sieber C.M.K."/>
            <person name="Emerson J.B."/>
            <person name="Anantharaman K."/>
            <person name="Thomas B.C."/>
            <person name="Malmstrom R."/>
            <person name="Stieglmeier M."/>
            <person name="Klingl A."/>
            <person name="Woyke T."/>
            <person name="Ryan C.M."/>
            <person name="Banfield J.F."/>
        </authorList>
    </citation>
    <scope>NUCLEOTIDE SEQUENCE [LARGE SCALE GENOMIC DNA]</scope>
</reference>
<dbReference type="NCBIfam" id="TIGR00418">
    <property type="entry name" value="thrS"/>
    <property type="match status" value="1"/>
</dbReference>
<accession>A0A2H0UAT1</accession>
<keyword evidence="6" id="KW-0862">Zinc</keyword>
<keyword evidence="4" id="KW-0479">Metal-binding</keyword>
<comment type="similarity">
    <text evidence="1">Belongs to the class-II aminoacyl-tRNA synthetase family.</text>
</comment>
<dbReference type="GO" id="GO:0046872">
    <property type="term" value="F:metal ion binding"/>
    <property type="evidence" value="ECO:0007669"/>
    <property type="project" value="UniProtKB-KW"/>
</dbReference>
<proteinExistence type="inferred from homology"/>
<dbReference type="EC" id="6.1.1.3" evidence="2 11"/>
<evidence type="ECO:0000256" key="9">
    <source>
        <dbReference type="ARBA" id="ARBA00023146"/>
    </source>
</evidence>
<dbReference type="PANTHER" id="PTHR11451">
    <property type="entry name" value="THREONINE-TRNA LIGASE"/>
    <property type="match status" value="1"/>
</dbReference>
<dbReference type="InterPro" id="IPR045864">
    <property type="entry name" value="aa-tRNA-synth_II/BPL/LPL"/>
</dbReference>
<keyword evidence="9" id="KW-0030">Aminoacyl-tRNA synthetase</keyword>
<dbReference type="SUPFAM" id="SSF55681">
    <property type="entry name" value="Class II aaRS and biotin synthetases"/>
    <property type="match status" value="1"/>
</dbReference>
<evidence type="ECO:0000313" key="14">
    <source>
        <dbReference type="Proteomes" id="UP000230179"/>
    </source>
</evidence>
<evidence type="ECO:0000256" key="2">
    <source>
        <dbReference type="ARBA" id="ARBA00013163"/>
    </source>
</evidence>
<dbReference type="GO" id="GO:0005737">
    <property type="term" value="C:cytoplasm"/>
    <property type="evidence" value="ECO:0007669"/>
    <property type="project" value="UniProtKB-UniRule"/>
</dbReference>
<evidence type="ECO:0000256" key="11">
    <source>
        <dbReference type="NCBIfam" id="TIGR00418"/>
    </source>
</evidence>
<dbReference type="EMBL" id="PFBL01000001">
    <property type="protein sequence ID" value="PIR83502.1"/>
    <property type="molecule type" value="Genomic_DNA"/>
</dbReference>
<evidence type="ECO:0000256" key="4">
    <source>
        <dbReference type="ARBA" id="ARBA00022723"/>
    </source>
</evidence>
<evidence type="ECO:0000259" key="12">
    <source>
        <dbReference type="PROSITE" id="PS50862"/>
    </source>
</evidence>
<sequence length="436" mass="49601">MARRPSPLKSSSLFNGNVISSSLMDESNEKANDHKKLGKELDLFAFSDAVGKGLPLFTPKGSVIRRELERFIVDEEIKRGYLHVYTPDIAKLELYEKSGHYPHYKESMYAPIEIDDERFMLRPMTCPHHFELFLRKPVSYRELPMRIAELAKLYRYEQSGELMGLQRVRTFCLSDAHIICASEEQAVDEIAKALDLIEFVTSVFGLTLDVDYRYRLSMGDRANTDKYYKDDDAWEKGEQLLRTLMQNRGSKFEEASDEAAFYGPKIDIQMKNVNGKEDTAFTVQYDFCMPDRFDLSYIGEDGEKHRAFVVHRSSIGAIERIMAFLIEKYGGAFPTWLSPVQAKVLSVSEKHVVYAKEVVEALRAANIRVELDDSDESLGKKIRAGKTEKVPYLLVVGDAEISAKTVSVEGRDSGKQGTSTVEAFAARMQEEIRTRA</sequence>
<evidence type="ECO:0000256" key="7">
    <source>
        <dbReference type="ARBA" id="ARBA00022840"/>
    </source>
</evidence>
<dbReference type="Gene3D" id="3.40.50.800">
    <property type="entry name" value="Anticodon-binding domain"/>
    <property type="match status" value="1"/>
</dbReference>
<dbReference type="InterPro" id="IPR002314">
    <property type="entry name" value="aa-tRNA-synt_IIb"/>
</dbReference>
<dbReference type="FunFam" id="3.30.930.10:FF:000002">
    <property type="entry name" value="Threonine--tRNA ligase"/>
    <property type="match status" value="1"/>
</dbReference>
<dbReference type="Pfam" id="PF03129">
    <property type="entry name" value="HGTP_anticodon"/>
    <property type="match status" value="1"/>
</dbReference>
<dbReference type="GO" id="GO:0004829">
    <property type="term" value="F:threonine-tRNA ligase activity"/>
    <property type="evidence" value="ECO:0007669"/>
    <property type="project" value="UniProtKB-UniRule"/>
</dbReference>
<dbReference type="PANTHER" id="PTHR11451:SF56">
    <property type="entry name" value="THREONINE--TRNA LIGASE 1"/>
    <property type="match status" value="1"/>
</dbReference>
<dbReference type="CDD" id="cd00860">
    <property type="entry name" value="ThrRS_anticodon"/>
    <property type="match status" value="1"/>
</dbReference>
<evidence type="ECO:0000256" key="1">
    <source>
        <dbReference type="ARBA" id="ARBA00008226"/>
    </source>
</evidence>
<comment type="catalytic activity">
    <reaction evidence="10">
        <text>tRNA(Thr) + L-threonine + ATP = L-threonyl-tRNA(Thr) + AMP + diphosphate + H(+)</text>
        <dbReference type="Rhea" id="RHEA:24624"/>
        <dbReference type="Rhea" id="RHEA-COMP:9670"/>
        <dbReference type="Rhea" id="RHEA-COMP:9704"/>
        <dbReference type="ChEBI" id="CHEBI:15378"/>
        <dbReference type="ChEBI" id="CHEBI:30616"/>
        <dbReference type="ChEBI" id="CHEBI:33019"/>
        <dbReference type="ChEBI" id="CHEBI:57926"/>
        <dbReference type="ChEBI" id="CHEBI:78442"/>
        <dbReference type="ChEBI" id="CHEBI:78534"/>
        <dbReference type="ChEBI" id="CHEBI:456215"/>
        <dbReference type="EC" id="6.1.1.3"/>
    </reaction>
</comment>
<keyword evidence="3 13" id="KW-0436">Ligase</keyword>
<organism evidence="13 14">
    <name type="scientific">Candidatus Kaiserbacteria bacterium CG10_big_fil_rev_8_21_14_0_10_56_12</name>
    <dbReference type="NCBI Taxonomy" id="1974611"/>
    <lineage>
        <taxon>Bacteria</taxon>
        <taxon>Candidatus Kaiseribacteriota</taxon>
    </lineage>
</organism>
<name>A0A2H0UAT1_9BACT</name>
<feature type="domain" description="Aminoacyl-transfer RNA synthetases class-II family profile" evidence="12">
    <location>
        <begin position="64"/>
        <end position="334"/>
    </location>
</feature>
<gene>
    <name evidence="13" type="primary">thrS</name>
    <name evidence="13" type="ORF">COU19_00160</name>
</gene>
<comment type="caution">
    <text evidence="13">The sequence shown here is derived from an EMBL/GenBank/DDBJ whole genome shotgun (WGS) entry which is preliminary data.</text>
</comment>
<dbReference type="InterPro" id="IPR002320">
    <property type="entry name" value="Thr-tRNA-ligase_IIa"/>
</dbReference>
<dbReference type="PRINTS" id="PR01047">
    <property type="entry name" value="TRNASYNTHTHR"/>
</dbReference>
<evidence type="ECO:0000256" key="3">
    <source>
        <dbReference type="ARBA" id="ARBA00022598"/>
    </source>
</evidence>
<dbReference type="GO" id="GO:0006435">
    <property type="term" value="P:threonyl-tRNA aminoacylation"/>
    <property type="evidence" value="ECO:0007669"/>
    <property type="project" value="UniProtKB-UniRule"/>
</dbReference>
<dbReference type="FunFam" id="3.40.50.800:FF:000001">
    <property type="entry name" value="Threonine--tRNA ligase"/>
    <property type="match status" value="1"/>
</dbReference>
<evidence type="ECO:0000256" key="5">
    <source>
        <dbReference type="ARBA" id="ARBA00022741"/>
    </source>
</evidence>
<dbReference type="AlphaFoldDB" id="A0A2H0UAT1"/>
<evidence type="ECO:0000256" key="8">
    <source>
        <dbReference type="ARBA" id="ARBA00022917"/>
    </source>
</evidence>
<dbReference type="SUPFAM" id="SSF52954">
    <property type="entry name" value="Class II aaRS ABD-related"/>
    <property type="match status" value="1"/>
</dbReference>
<evidence type="ECO:0000256" key="10">
    <source>
        <dbReference type="ARBA" id="ARBA00049515"/>
    </source>
</evidence>
<dbReference type="GO" id="GO:0005524">
    <property type="term" value="F:ATP binding"/>
    <property type="evidence" value="ECO:0007669"/>
    <property type="project" value="UniProtKB-KW"/>
</dbReference>
<keyword evidence="5" id="KW-0547">Nucleotide-binding</keyword>
<dbReference type="Gene3D" id="3.30.930.10">
    <property type="entry name" value="Bira Bifunctional Protein, Domain 2"/>
    <property type="match status" value="1"/>
</dbReference>
<dbReference type="Proteomes" id="UP000230179">
    <property type="component" value="Unassembled WGS sequence"/>
</dbReference>
<dbReference type="InterPro" id="IPR036621">
    <property type="entry name" value="Anticodon-bd_dom_sf"/>
</dbReference>
<evidence type="ECO:0000313" key="13">
    <source>
        <dbReference type="EMBL" id="PIR83502.1"/>
    </source>
</evidence>
<keyword evidence="8" id="KW-0648">Protein biosynthesis</keyword>
<evidence type="ECO:0000256" key="6">
    <source>
        <dbReference type="ARBA" id="ARBA00022833"/>
    </source>
</evidence>
<dbReference type="InterPro" id="IPR006195">
    <property type="entry name" value="aa-tRNA-synth_II"/>
</dbReference>
<dbReference type="InterPro" id="IPR004154">
    <property type="entry name" value="Anticodon-bd"/>
</dbReference>